<dbReference type="EMBL" id="CP003380">
    <property type="protein sequence ID" value="AFJ03716.1"/>
    <property type="molecule type" value="Genomic_DNA"/>
</dbReference>
<evidence type="ECO:0000313" key="3">
    <source>
        <dbReference type="Proteomes" id="UP000009145"/>
    </source>
</evidence>
<keyword evidence="1" id="KW-1133">Transmembrane helix</keyword>
<evidence type="ECO:0000256" key="1">
    <source>
        <dbReference type="SAM" id="Phobius"/>
    </source>
</evidence>
<dbReference type="HOGENOM" id="CLU_2880706_0_0_6"/>
<reference evidence="2 3" key="1">
    <citation type="journal article" date="2012" name="J. Bacteriol.">
        <title>Complete genome sequences of Methylophaga sp. strain JAM1 and Methylophaga sp. strain JAM7.</title>
        <authorList>
            <person name="Villeneuve C."/>
            <person name="Martineau C."/>
            <person name="Mauffrey F."/>
            <person name="Villemur R."/>
        </authorList>
    </citation>
    <scope>NUCLEOTIDE SEQUENCE [LARGE SCALE GENOMIC DNA]</scope>
    <source>
        <strain evidence="2 3">JAM7</strain>
    </source>
</reference>
<dbReference type="AlphaFoldDB" id="I1YLC3"/>
<proteinExistence type="predicted"/>
<evidence type="ECO:0008006" key="4">
    <source>
        <dbReference type="Google" id="ProtNLM"/>
    </source>
</evidence>
<name>I1YLC3_METFJ</name>
<feature type="transmembrane region" description="Helical" evidence="1">
    <location>
        <begin position="35"/>
        <end position="55"/>
    </location>
</feature>
<dbReference type="Proteomes" id="UP000009145">
    <property type="component" value="Chromosome"/>
</dbReference>
<keyword evidence="1" id="KW-0472">Membrane</keyword>
<organism evidence="2 3">
    <name type="scientific">Methylophaga frappieri (strain ATCC BAA-2434 / DSM 25690 / JAM7)</name>
    <dbReference type="NCBI Taxonomy" id="754477"/>
    <lineage>
        <taxon>Bacteria</taxon>
        <taxon>Pseudomonadati</taxon>
        <taxon>Pseudomonadota</taxon>
        <taxon>Gammaproteobacteria</taxon>
        <taxon>Thiotrichales</taxon>
        <taxon>Piscirickettsiaceae</taxon>
        <taxon>Methylophaga</taxon>
    </lineage>
</organism>
<gene>
    <name evidence="2" type="ordered locus">Q7C_2595</name>
</gene>
<feature type="transmembrane region" description="Helical" evidence="1">
    <location>
        <begin position="12"/>
        <end position="29"/>
    </location>
</feature>
<protein>
    <recommendedName>
        <fullName evidence="4">Transmembrane protein</fullName>
    </recommendedName>
</protein>
<sequence precursor="true">MQKGLKKQLLKFFKFLLVGLLLIIVLILTGEQLNVVEIMILGITPYLLYLIYMAVNRSILRKK</sequence>
<evidence type="ECO:0000313" key="2">
    <source>
        <dbReference type="EMBL" id="AFJ03716.1"/>
    </source>
</evidence>
<dbReference type="PATRIC" id="fig|754477.3.peg.2550"/>
<keyword evidence="3" id="KW-1185">Reference proteome</keyword>
<dbReference type="KEGG" id="mec:Q7C_2595"/>
<keyword evidence="1" id="KW-0812">Transmembrane</keyword>
<dbReference type="RefSeq" id="WP_014705134.1">
    <property type="nucleotide sequence ID" value="NC_017856.1"/>
</dbReference>
<accession>I1YLC3</accession>